<dbReference type="AlphaFoldDB" id="A0A0L8IAL7"/>
<dbReference type="EMBL" id="KQ416128">
    <property type="protein sequence ID" value="KOF98553.1"/>
    <property type="molecule type" value="Genomic_DNA"/>
</dbReference>
<reference evidence="1" key="1">
    <citation type="submission" date="2015-07" db="EMBL/GenBank/DDBJ databases">
        <title>MeaNS - Measles Nucleotide Surveillance Program.</title>
        <authorList>
            <person name="Tran T."/>
            <person name="Druce J."/>
        </authorList>
    </citation>
    <scope>NUCLEOTIDE SEQUENCE</scope>
    <source>
        <strain evidence="1">UCB-OBI-ISO-001</strain>
        <tissue evidence="1">Gonad</tissue>
    </source>
</reference>
<accession>A0A0L8IAL7</accession>
<organism evidence="1">
    <name type="scientific">Octopus bimaculoides</name>
    <name type="common">California two-spotted octopus</name>
    <dbReference type="NCBI Taxonomy" id="37653"/>
    <lineage>
        <taxon>Eukaryota</taxon>
        <taxon>Metazoa</taxon>
        <taxon>Spiralia</taxon>
        <taxon>Lophotrochozoa</taxon>
        <taxon>Mollusca</taxon>
        <taxon>Cephalopoda</taxon>
        <taxon>Coleoidea</taxon>
        <taxon>Octopodiformes</taxon>
        <taxon>Octopoda</taxon>
        <taxon>Incirrata</taxon>
        <taxon>Octopodidae</taxon>
        <taxon>Octopus</taxon>
    </lineage>
</organism>
<protein>
    <submittedName>
        <fullName evidence="1">Uncharacterized protein</fullName>
    </submittedName>
</protein>
<sequence length="45" mass="5675">MCNRTRYRHLCINYQQRRNLVVIPRCRSRNELLFWCRDYKKNSAV</sequence>
<evidence type="ECO:0000313" key="1">
    <source>
        <dbReference type="EMBL" id="KOF98553.1"/>
    </source>
</evidence>
<gene>
    <name evidence="1" type="ORF">OCBIM_22024732mg</name>
</gene>
<proteinExistence type="predicted"/>
<name>A0A0L8IAL7_OCTBM</name>